<evidence type="ECO:0000256" key="8">
    <source>
        <dbReference type="SAM" id="MobiDB-lite"/>
    </source>
</evidence>
<dbReference type="OrthoDB" id="1552at2759"/>
<evidence type="ECO:0000313" key="11">
    <source>
        <dbReference type="Proteomes" id="UP000230002"/>
    </source>
</evidence>
<protein>
    <submittedName>
        <fullName evidence="10">Uncharacterized protein</fullName>
    </submittedName>
</protein>
<feature type="region of interest" description="Disordered" evidence="8">
    <location>
        <begin position="76"/>
        <end position="108"/>
    </location>
</feature>
<accession>A0A2G8SSK0</accession>
<evidence type="ECO:0000256" key="1">
    <source>
        <dbReference type="ARBA" id="ARBA00004173"/>
    </source>
</evidence>
<dbReference type="Pfam" id="PF07798">
    <property type="entry name" value="CCDC90-like"/>
    <property type="match status" value="1"/>
</dbReference>
<evidence type="ECO:0000256" key="4">
    <source>
        <dbReference type="ARBA" id="ARBA00022989"/>
    </source>
</evidence>
<dbReference type="GO" id="GO:0016020">
    <property type="term" value="C:membrane"/>
    <property type="evidence" value="ECO:0007669"/>
    <property type="project" value="UniProtKB-SubCell"/>
</dbReference>
<evidence type="ECO:0000313" key="10">
    <source>
        <dbReference type="EMBL" id="PIL36755.1"/>
    </source>
</evidence>
<dbReference type="InterPro" id="IPR024461">
    <property type="entry name" value="CCDC90-like"/>
</dbReference>
<name>A0A2G8SSK0_9APHY</name>
<sequence length="108" mass="11920">MDLDSRKSEARSELKRMDIEVEEVLSRALITISELKTQVEESRWEKMKAAVAALAVLSMVIIISMEVYVVGPSRAAKKRAEQAPLPPPTQVPPPPTNGDPQAPWSPTQ</sequence>
<feature type="transmembrane region" description="Helical" evidence="9">
    <location>
        <begin position="49"/>
        <end position="70"/>
    </location>
</feature>
<keyword evidence="3 9" id="KW-0812">Transmembrane</keyword>
<dbReference type="EMBL" id="AYKW01000001">
    <property type="protein sequence ID" value="PIL36755.1"/>
    <property type="molecule type" value="Genomic_DNA"/>
</dbReference>
<evidence type="ECO:0000256" key="3">
    <source>
        <dbReference type="ARBA" id="ARBA00022692"/>
    </source>
</evidence>
<keyword evidence="4 9" id="KW-1133">Transmembrane helix</keyword>
<reference evidence="10 11" key="1">
    <citation type="journal article" date="2015" name="Sci. Rep.">
        <title>Chromosome-level genome map provides insights into diverse defense mechanisms in the medicinal fungus Ganoderma sinense.</title>
        <authorList>
            <person name="Zhu Y."/>
            <person name="Xu J."/>
            <person name="Sun C."/>
            <person name="Zhou S."/>
            <person name="Xu H."/>
            <person name="Nelson D.R."/>
            <person name="Qian J."/>
            <person name="Song J."/>
            <person name="Luo H."/>
            <person name="Xiang L."/>
            <person name="Li Y."/>
            <person name="Xu Z."/>
            <person name="Ji A."/>
            <person name="Wang L."/>
            <person name="Lu S."/>
            <person name="Hayward A."/>
            <person name="Sun W."/>
            <person name="Li X."/>
            <person name="Schwartz D.C."/>
            <person name="Wang Y."/>
            <person name="Chen S."/>
        </authorList>
    </citation>
    <scope>NUCLEOTIDE SEQUENCE [LARGE SCALE GENOMIC DNA]</scope>
    <source>
        <strain evidence="10 11">ZZ0214-1</strain>
    </source>
</reference>
<organism evidence="10 11">
    <name type="scientific">Ganoderma sinense ZZ0214-1</name>
    <dbReference type="NCBI Taxonomy" id="1077348"/>
    <lineage>
        <taxon>Eukaryota</taxon>
        <taxon>Fungi</taxon>
        <taxon>Dikarya</taxon>
        <taxon>Basidiomycota</taxon>
        <taxon>Agaricomycotina</taxon>
        <taxon>Agaricomycetes</taxon>
        <taxon>Polyporales</taxon>
        <taxon>Polyporaceae</taxon>
        <taxon>Ganoderma</taxon>
    </lineage>
</organism>
<dbReference type="Proteomes" id="UP000230002">
    <property type="component" value="Unassembled WGS sequence"/>
</dbReference>
<keyword evidence="11" id="KW-1185">Reference proteome</keyword>
<gene>
    <name evidence="10" type="ORF">GSI_00444</name>
</gene>
<evidence type="ECO:0000256" key="2">
    <source>
        <dbReference type="ARBA" id="ARBA00004370"/>
    </source>
</evidence>
<comment type="subcellular location">
    <subcellularLocation>
        <location evidence="2">Membrane</location>
    </subcellularLocation>
    <subcellularLocation>
        <location evidence="1">Mitochondrion</location>
    </subcellularLocation>
</comment>
<keyword evidence="6" id="KW-0496">Mitochondrion</keyword>
<keyword evidence="5" id="KW-0175">Coiled coil</keyword>
<comment type="caution">
    <text evidence="10">The sequence shown here is derived from an EMBL/GenBank/DDBJ whole genome shotgun (WGS) entry which is preliminary data.</text>
</comment>
<dbReference type="STRING" id="1077348.A0A2G8SSK0"/>
<evidence type="ECO:0000256" key="6">
    <source>
        <dbReference type="ARBA" id="ARBA00023128"/>
    </source>
</evidence>
<feature type="compositionally biased region" description="Pro residues" evidence="8">
    <location>
        <begin position="84"/>
        <end position="97"/>
    </location>
</feature>
<evidence type="ECO:0000256" key="9">
    <source>
        <dbReference type="SAM" id="Phobius"/>
    </source>
</evidence>
<proteinExistence type="predicted"/>
<evidence type="ECO:0000256" key="7">
    <source>
        <dbReference type="ARBA" id="ARBA00023136"/>
    </source>
</evidence>
<dbReference type="AlphaFoldDB" id="A0A2G8SSK0"/>
<keyword evidence="7 9" id="KW-0472">Membrane</keyword>
<dbReference type="GO" id="GO:0005739">
    <property type="term" value="C:mitochondrion"/>
    <property type="evidence" value="ECO:0007669"/>
    <property type="project" value="UniProtKB-SubCell"/>
</dbReference>
<evidence type="ECO:0000256" key="5">
    <source>
        <dbReference type="ARBA" id="ARBA00023054"/>
    </source>
</evidence>